<accession>A0A0B6YM91</accession>
<reference evidence="1" key="1">
    <citation type="submission" date="2014-12" db="EMBL/GenBank/DDBJ databases">
        <title>Insight into the proteome of Arion vulgaris.</title>
        <authorList>
            <person name="Aradska J."/>
            <person name="Bulat T."/>
            <person name="Smidak R."/>
            <person name="Sarate P."/>
            <person name="Gangsoo J."/>
            <person name="Sialana F."/>
            <person name="Bilban M."/>
            <person name="Lubec G."/>
        </authorList>
    </citation>
    <scope>NUCLEOTIDE SEQUENCE</scope>
    <source>
        <tissue evidence="1">Skin</tissue>
    </source>
</reference>
<evidence type="ECO:0000313" key="1">
    <source>
        <dbReference type="EMBL" id="CEK57302.1"/>
    </source>
</evidence>
<name>A0A0B6YM91_9EUPU</name>
<feature type="non-terminal residue" evidence="1">
    <location>
        <position position="73"/>
    </location>
</feature>
<feature type="non-terminal residue" evidence="1">
    <location>
        <position position="1"/>
    </location>
</feature>
<sequence length="73" mass="8055">KLQIVSCCLIVELLHNSTDLSASLKVLQEHGIVSCILSTVEVFFKARQGIPYIYTCLLLLTKIADTEMGANML</sequence>
<proteinExistence type="predicted"/>
<dbReference type="EMBL" id="HACG01010437">
    <property type="protein sequence ID" value="CEK57302.1"/>
    <property type="molecule type" value="Transcribed_RNA"/>
</dbReference>
<organism evidence="1">
    <name type="scientific">Arion vulgaris</name>
    <dbReference type="NCBI Taxonomy" id="1028688"/>
    <lineage>
        <taxon>Eukaryota</taxon>
        <taxon>Metazoa</taxon>
        <taxon>Spiralia</taxon>
        <taxon>Lophotrochozoa</taxon>
        <taxon>Mollusca</taxon>
        <taxon>Gastropoda</taxon>
        <taxon>Heterobranchia</taxon>
        <taxon>Euthyneura</taxon>
        <taxon>Panpulmonata</taxon>
        <taxon>Eupulmonata</taxon>
        <taxon>Stylommatophora</taxon>
        <taxon>Helicina</taxon>
        <taxon>Arionoidea</taxon>
        <taxon>Arionidae</taxon>
        <taxon>Arion</taxon>
    </lineage>
</organism>
<dbReference type="AlphaFoldDB" id="A0A0B6YM91"/>
<protein>
    <submittedName>
        <fullName evidence="1">Uncharacterized protein</fullName>
    </submittedName>
</protein>
<gene>
    <name evidence="1" type="primary">ORF29822</name>
</gene>